<dbReference type="BioCyc" id="SCEL448385:SCE_RS36745-MONOMER"/>
<keyword evidence="3" id="KW-0808">Transferase</keyword>
<dbReference type="InterPro" id="IPR032790">
    <property type="entry name" value="GDE_C"/>
</dbReference>
<dbReference type="Pfam" id="PF12439">
    <property type="entry name" value="GDE_N"/>
    <property type="match status" value="1"/>
</dbReference>
<dbReference type="RefSeq" id="WP_012239777.1">
    <property type="nucleotide sequence ID" value="NC_010162.1"/>
</dbReference>
<evidence type="ECO:0000259" key="2">
    <source>
        <dbReference type="Pfam" id="PF12439"/>
    </source>
</evidence>
<reference evidence="3 4" key="1">
    <citation type="journal article" date="2007" name="Nat. Biotechnol.">
        <title>Complete genome sequence of the myxobacterium Sorangium cellulosum.</title>
        <authorList>
            <person name="Schneiker S."/>
            <person name="Perlova O."/>
            <person name="Kaiser O."/>
            <person name="Gerth K."/>
            <person name="Alici A."/>
            <person name="Altmeyer M.O."/>
            <person name="Bartels D."/>
            <person name="Bekel T."/>
            <person name="Beyer S."/>
            <person name="Bode E."/>
            <person name="Bode H.B."/>
            <person name="Bolten C.J."/>
            <person name="Choudhuri J.V."/>
            <person name="Doss S."/>
            <person name="Elnakady Y.A."/>
            <person name="Frank B."/>
            <person name="Gaigalat L."/>
            <person name="Goesmann A."/>
            <person name="Groeger C."/>
            <person name="Gross F."/>
            <person name="Jelsbak L."/>
            <person name="Jelsbak L."/>
            <person name="Kalinowski J."/>
            <person name="Kegler C."/>
            <person name="Knauber T."/>
            <person name="Konietzny S."/>
            <person name="Kopp M."/>
            <person name="Krause L."/>
            <person name="Krug D."/>
            <person name="Linke B."/>
            <person name="Mahmud T."/>
            <person name="Martinez-Arias R."/>
            <person name="McHardy A.C."/>
            <person name="Merai M."/>
            <person name="Meyer F."/>
            <person name="Mormann S."/>
            <person name="Munoz-Dorado J."/>
            <person name="Perez J."/>
            <person name="Pradella S."/>
            <person name="Rachid S."/>
            <person name="Raddatz G."/>
            <person name="Rosenau F."/>
            <person name="Rueckert C."/>
            <person name="Sasse F."/>
            <person name="Scharfe M."/>
            <person name="Schuster S.C."/>
            <person name="Suen G."/>
            <person name="Treuner-Lange A."/>
            <person name="Velicer G.J."/>
            <person name="Vorholter F.-J."/>
            <person name="Weissman K.J."/>
            <person name="Welch R.D."/>
            <person name="Wenzel S.C."/>
            <person name="Whitworth D.E."/>
            <person name="Wilhelm S."/>
            <person name="Wittmann C."/>
            <person name="Bloecker H."/>
            <person name="Puehler A."/>
            <person name="Mueller R."/>
        </authorList>
    </citation>
    <scope>NUCLEOTIDE SEQUENCE [LARGE SCALE GENOMIC DNA]</scope>
    <source>
        <strain evidence="4">So ce56</strain>
    </source>
</reference>
<dbReference type="SUPFAM" id="SSF48208">
    <property type="entry name" value="Six-hairpin glycosidases"/>
    <property type="match status" value="1"/>
</dbReference>
<gene>
    <name evidence="3" type="primary">malQ4</name>
    <name evidence="3" type="ordered locus">sce7169</name>
</gene>
<feature type="domain" description="Glycogen debranching enzyme bacterial and archaeal type N-terminal" evidence="2">
    <location>
        <begin position="33"/>
        <end position="253"/>
    </location>
</feature>
<proteinExistence type="predicted"/>
<dbReference type="Gene3D" id="1.50.10.10">
    <property type="match status" value="1"/>
</dbReference>
<dbReference type="InterPro" id="IPR024742">
    <property type="entry name" value="Glycogen_debranch_N"/>
</dbReference>
<name>A9ERY7_SORC5</name>
<dbReference type="STRING" id="448385.sce7169"/>
<dbReference type="InterPro" id="IPR012341">
    <property type="entry name" value="6hp_glycosidase-like_sf"/>
</dbReference>
<dbReference type="EC" id="2.4.1.25" evidence="3"/>
<sequence>MYADEICRRMVWSRGAAPTSQDDAERGSDPLTREWLVTNGLGGYASGTVSGAVTRRFHGLLISALPAPLGRTMMLSDLSTRIFTAEDRVYQVGGQEPWLDDGAARVIDLAEFRLEAGLPVWRYEGAGMAIERRLLMPHAQNTVHVTYTLVEGTGPVRIELQPWVNFRPHEGALDRPVAGPYALTVVEDRYELASPGELPPLRLKVQGARAEFRIESARLRNVRYRIEQSRGYDAVGEFYSPGLFSLELPVSGSATLIASTEAWETLNALSTDEVQRAERKRRTRLLLAAAPEVRSGPAAELVLGADQFLISPAGRVEDAARARAAGDEVRTVIAGYHWFTDWGRDTMISLEGLTLVTGRHTEAGYILRTFAHYVKDGLIPNMFPEGKNDGLYHTADATLWFFHALDRYLATTGDRETLRLILPTLIDIVEHHTRGTRFGIRADPQDGLIRQGEEGVQLTWMDAKVGDYVVTPRRGKPVEINALWYNALRLIERWARESDGDGAARRYGAAAEQVKASFNRRFWSEKHGYLYDVIDGEQGADDAFRPNQLLAISLPHPVLEPARWKGIVDQVKERLWTPVGLRSLAPGHPDYKPKYFGDLRARDMAYHQGTVWGWLMGPFIDAWLKVYPTDLAGARRLLEGFAPHLDEACAGSISEIFDAEPPFTPRGCVAQAWSVAEVLRAYARTAPSGG</sequence>
<dbReference type="NCBIfam" id="TIGR01561">
    <property type="entry name" value="gde_arch"/>
    <property type="match status" value="1"/>
</dbReference>
<evidence type="ECO:0000313" key="4">
    <source>
        <dbReference type="Proteomes" id="UP000002139"/>
    </source>
</evidence>
<dbReference type="FunFam" id="1.50.10.10:FF:000073">
    <property type="entry name" value="Glycogen debranching enzyme, hypothetical (TreX-like)"/>
    <property type="match status" value="1"/>
</dbReference>
<dbReference type="InterPro" id="IPR008928">
    <property type="entry name" value="6-hairpin_glycosidase_sf"/>
</dbReference>
<dbReference type="AlphaFoldDB" id="A9ERY7"/>
<dbReference type="PANTHER" id="PTHR10569">
    <property type="entry name" value="GLYCOGEN DEBRANCHING ENZYME"/>
    <property type="match status" value="1"/>
</dbReference>
<dbReference type="GO" id="GO:0004135">
    <property type="term" value="F:amylo-alpha-1,6-glucosidase activity"/>
    <property type="evidence" value="ECO:0007669"/>
    <property type="project" value="InterPro"/>
</dbReference>
<dbReference type="EMBL" id="AM746676">
    <property type="protein sequence ID" value="CAN97338.1"/>
    <property type="molecule type" value="Genomic_DNA"/>
</dbReference>
<organism evidence="3 4">
    <name type="scientific">Sorangium cellulosum (strain So ce56)</name>
    <name type="common">Polyangium cellulosum (strain So ce56)</name>
    <dbReference type="NCBI Taxonomy" id="448385"/>
    <lineage>
        <taxon>Bacteria</taxon>
        <taxon>Pseudomonadati</taxon>
        <taxon>Myxococcota</taxon>
        <taxon>Polyangia</taxon>
        <taxon>Polyangiales</taxon>
        <taxon>Polyangiaceae</taxon>
        <taxon>Sorangium</taxon>
    </lineage>
</organism>
<dbReference type="Pfam" id="PF06202">
    <property type="entry name" value="GDE_C"/>
    <property type="match status" value="1"/>
</dbReference>
<dbReference type="InterPro" id="IPR010401">
    <property type="entry name" value="AGL/Gdb1"/>
</dbReference>
<dbReference type="InterPro" id="IPR006451">
    <property type="entry name" value="Glycogen_debranch_arc"/>
</dbReference>
<dbReference type="PANTHER" id="PTHR10569:SF2">
    <property type="entry name" value="GLYCOGEN DEBRANCHING ENZYME"/>
    <property type="match status" value="1"/>
</dbReference>
<evidence type="ECO:0000259" key="1">
    <source>
        <dbReference type="Pfam" id="PF06202"/>
    </source>
</evidence>
<dbReference type="HOGENOM" id="CLU_026835_0_0_7"/>
<dbReference type="Proteomes" id="UP000002139">
    <property type="component" value="Chromosome"/>
</dbReference>
<keyword evidence="4" id="KW-1185">Reference proteome</keyword>
<dbReference type="OrthoDB" id="9761875at2"/>
<dbReference type="KEGG" id="scl:sce7169"/>
<feature type="domain" description="Glycogen debranching enzyme C-terminal" evidence="1">
    <location>
        <begin position="326"/>
        <end position="680"/>
    </location>
</feature>
<dbReference type="eggNOG" id="COG3408">
    <property type="taxonomic scope" value="Bacteria"/>
</dbReference>
<dbReference type="GO" id="GO:0004134">
    <property type="term" value="F:4-alpha-glucanotransferase activity"/>
    <property type="evidence" value="ECO:0007669"/>
    <property type="project" value="UniProtKB-EC"/>
</dbReference>
<accession>A9ERY7</accession>
<keyword evidence="3" id="KW-0328">Glycosyltransferase</keyword>
<protein>
    <submittedName>
        <fullName evidence="3">4-alpha-glucanotransferase</fullName>
        <ecNumber evidence="3">2.4.1.25</ecNumber>
    </submittedName>
</protein>
<evidence type="ECO:0000313" key="3">
    <source>
        <dbReference type="EMBL" id="CAN97338.1"/>
    </source>
</evidence>
<dbReference type="GO" id="GO:0005980">
    <property type="term" value="P:glycogen catabolic process"/>
    <property type="evidence" value="ECO:0007669"/>
    <property type="project" value="InterPro"/>
</dbReference>